<dbReference type="InterPro" id="IPR016031">
    <property type="entry name" value="Trp_RNA-bd_attenuator-like_dom"/>
</dbReference>
<reference evidence="1 2" key="2">
    <citation type="submission" date="2012-02" db="EMBL/GenBank/DDBJ databases">
        <title>Improved High-Quality Draft sequence of Eubacterium cellulosolvens 6.</title>
        <authorList>
            <consortium name="US DOE Joint Genome Institute"/>
            <person name="Lucas S."/>
            <person name="Han J."/>
            <person name="Lapidus A."/>
            <person name="Cheng J.-F."/>
            <person name="Goodwin L."/>
            <person name="Pitluck S."/>
            <person name="Peters L."/>
            <person name="Mikhailova N."/>
            <person name="Gu W."/>
            <person name="Detter J.C."/>
            <person name="Han C."/>
            <person name="Tapia R."/>
            <person name="Land M."/>
            <person name="Hauser L."/>
            <person name="Kyrpides N."/>
            <person name="Ivanova N."/>
            <person name="Pagani I."/>
            <person name="Johnson E."/>
            <person name="Mukhopadhyay B."/>
            <person name="Anderson I."/>
            <person name="Woyke T."/>
        </authorList>
    </citation>
    <scope>NUCLEOTIDE SEQUENCE [LARGE SCALE GENOMIC DNA]</scope>
    <source>
        <strain evidence="1 2">6</strain>
    </source>
</reference>
<dbReference type="HOGENOM" id="CLU_040551_0_1_9"/>
<dbReference type="Gene3D" id="3.60.160.10">
    <property type="entry name" value="Mitochondrial biogenesis AIM24"/>
    <property type="match status" value="1"/>
</dbReference>
<dbReference type="Pfam" id="PF01987">
    <property type="entry name" value="AIM24"/>
    <property type="match status" value="1"/>
</dbReference>
<dbReference type="EMBL" id="CM001487">
    <property type="protein sequence ID" value="EIM56375.1"/>
    <property type="molecule type" value="Genomic_DNA"/>
</dbReference>
<evidence type="ECO:0000313" key="2">
    <source>
        <dbReference type="Proteomes" id="UP000005753"/>
    </source>
</evidence>
<reference evidence="1 2" key="1">
    <citation type="submission" date="2010-08" db="EMBL/GenBank/DDBJ databases">
        <authorList>
            <consortium name="US DOE Joint Genome Institute (JGI-PGF)"/>
            <person name="Lucas S."/>
            <person name="Copeland A."/>
            <person name="Lapidus A."/>
            <person name="Cheng J.-F."/>
            <person name="Bruce D."/>
            <person name="Goodwin L."/>
            <person name="Pitluck S."/>
            <person name="Land M.L."/>
            <person name="Hauser L."/>
            <person name="Chang Y.-J."/>
            <person name="Anderson I.J."/>
            <person name="Johnson E."/>
            <person name="Mulhopadhyay B."/>
            <person name="Kyrpides N."/>
            <person name="Woyke T.J."/>
        </authorList>
    </citation>
    <scope>NUCLEOTIDE SEQUENCE [LARGE SCALE GENOMIC DNA]</scope>
    <source>
        <strain evidence="1 2">6</strain>
    </source>
</reference>
<dbReference type="OrthoDB" id="9779518at2"/>
<dbReference type="PANTHER" id="PTHR43657:SF1">
    <property type="entry name" value="ALTERED INHERITANCE OF MITOCHONDRIA PROTEIN 24, MITOCHONDRIAL"/>
    <property type="match status" value="1"/>
</dbReference>
<dbReference type="Proteomes" id="UP000005753">
    <property type="component" value="Chromosome"/>
</dbReference>
<gene>
    <name evidence="1" type="ORF">EubceDRAFT1_0526</name>
</gene>
<dbReference type="PANTHER" id="PTHR43657">
    <property type="entry name" value="TRYPTOPHAN RNA-BINDING ATTENUATOR PROTEIN-LIKE PROTEIN"/>
    <property type="match status" value="1"/>
</dbReference>
<dbReference type="InterPro" id="IPR002838">
    <property type="entry name" value="AIM24"/>
</dbReference>
<dbReference type="InterPro" id="IPR036983">
    <property type="entry name" value="AIM24_sf"/>
</dbReference>
<name>I5ARF2_EUBC6</name>
<proteinExistence type="predicted"/>
<evidence type="ECO:0000313" key="1">
    <source>
        <dbReference type="EMBL" id="EIM56375.1"/>
    </source>
</evidence>
<dbReference type="eggNOG" id="COG2013">
    <property type="taxonomic scope" value="Bacteria"/>
</dbReference>
<keyword evidence="2" id="KW-1185">Reference proteome</keyword>
<dbReference type="SUPFAM" id="SSF51219">
    <property type="entry name" value="TRAP-like"/>
    <property type="match status" value="1"/>
</dbReference>
<dbReference type="NCBIfam" id="TIGR00266">
    <property type="entry name" value="TIGR00266 family protein"/>
    <property type="match status" value="1"/>
</dbReference>
<organism evidence="1 2">
    <name type="scientific">Eubacterium cellulosolvens (strain ATCC 43171 / JCM 9499 / 6)</name>
    <name type="common">Cillobacterium cellulosolvens</name>
    <dbReference type="NCBI Taxonomy" id="633697"/>
    <lineage>
        <taxon>Bacteria</taxon>
        <taxon>Bacillati</taxon>
        <taxon>Bacillota</taxon>
        <taxon>Clostridia</taxon>
        <taxon>Eubacteriales</taxon>
        <taxon>Eubacteriaceae</taxon>
        <taxon>Eubacterium</taxon>
    </lineage>
</organism>
<sequence>MQYKIDGGNLPVLKCLLEAGESMQCEGGSMAWMDDGIEMSTEGGSIGKVFGRMFTNEKLFMNRYTARQTGEIAFSSSFPGSIRCIEITPDRPVIAQKGSFLAATEGIDVSVFFQKKVGNMFFGGEGLIMEQFSGKGLVFLEVDGSAHEYDLAPGQKKILDTGYLVAMDNTCSMDVVTIKGVKNVLFGGEGLFNTVITGPGHITVQSMPIATTAAVLYRFMPKTKS</sequence>
<accession>I5ARF2</accession>
<dbReference type="AlphaFoldDB" id="I5ARF2"/>
<protein>
    <submittedName>
        <fullName evidence="1">TIGR00266 family protein</fullName>
    </submittedName>
</protein>